<accession>A0ABR4PJZ2</accession>
<evidence type="ECO:0000256" key="2">
    <source>
        <dbReference type="ARBA" id="ARBA00023253"/>
    </source>
</evidence>
<evidence type="ECO:0000256" key="5">
    <source>
        <dbReference type="SAM" id="Phobius"/>
    </source>
</evidence>
<keyword evidence="5" id="KW-0812">Transmembrane</keyword>
<evidence type="ECO:0000313" key="6">
    <source>
        <dbReference type="EMBL" id="KAL3423533.1"/>
    </source>
</evidence>
<proteinExistence type="predicted"/>
<comment type="caution">
    <text evidence="6">The sequence shown here is derived from an EMBL/GenBank/DDBJ whole genome shotgun (WGS) entry which is preliminary data.</text>
</comment>
<protein>
    <submittedName>
        <fullName evidence="6">Uncharacterized protein</fullName>
    </submittedName>
</protein>
<keyword evidence="7" id="KW-1185">Reference proteome</keyword>
<evidence type="ECO:0000256" key="4">
    <source>
        <dbReference type="SAM" id="MobiDB-lite"/>
    </source>
</evidence>
<feature type="region of interest" description="Disordered" evidence="4">
    <location>
        <begin position="92"/>
        <end position="118"/>
    </location>
</feature>
<gene>
    <name evidence="6" type="ORF">PVAG01_05280</name>
</gene>
<dbReference type="EMBL" id="JBFCZG010000004">
    <property type="protein sequence ID" value="KAL3423533.1"/>
    <property type="molecule type" value="Genomic_DNA"/>
</dbReference>
<sequence length="509" mass="57250">MARLASSVKPTLSLLVISALFTLIVVCPLLWGWYPSNFKLSTIRLPYQSTTLQNYLPISSPQEKLQDEQQDDIPLAANPDTQAESSSIIAISPTSHIPSPSTNTASSQQYSSSATKSSSKTQATTLARDLRQLCEQTKWTDGLWIHCHSWSPEDSEGKQSIGGGLNNIRSRLQTCVRVAIDAGGGVIIPSVSVRNETNMRVDSDDGRYPASIFWDMEYMTKVLGEQCPQLKVRFEAKGLKPMLNAPKKSKYKTGTFRKMIYGVLEQHNISIESITPSNPVALTFGDSFTAWNYLVSDELATIRKDLFKTLKYNKDLLAMSSRMLEFPALKKGFIGIHYRAESDWSNNMGNPEHQMKLYIEEMEKLPRDSLKDRRTVYISCGSKPRIQAFRNKLRPLGYQVYDKWSLHANDTERLAKIEGLMFDEKAILEYEMLVNADFFLGVVMSSMSSLIAYARSLDDPELFFPTYVFPGSIQDGGVREYPDAPAMHGNDKSKLMVVARGKDIMAYFP</sequence>
<organism evidence="6 7">
    <name type="scientific">Phlyctema vagabunda</name>
    <dbReference type="NCBI Taxonomy" id="108571"/>
    <lineage>
        <taxon>Eukaryota</taxon>
        <taxon>Fungi</taxon>
        <taxon>Dikarya</taxon>
        <taxon>Ascomycota</taxon>
        <taxon>Pezizomycotina</taxon>
        <taxon>Leotiomycetes</taxon>
        <taxon>Helotiales</taxon>
        <taxon>Dermateaceae</taxon>
        <taxon>Phlyctema</taxon>
    </lineage>
</organism>
<dbReference type="Pfam" id="PF10250">
    <property type="entry name" value="O-FucT"/>
    <property type="match status" value="1"/>
</dbReference>
<feature type="transmembrane region" description="Helical" evidence="5">
    <location>
        <begin position="12"/>
        <end position="34"/>
    </location>
</feature>
<dbReference type="Gene3D" id="3.40.50.11350">
    <property type="match status" value="1"/>
</dbReference>
<evidence type="ECO:0000313" key="7">
    <source>
        <dbReference type="Proteomes" id="UP001629113"/>
    </source>
</evidence>
<dbReference type="Proteomes" id="UP001629113">
    <property type="component" value="Unassembled WGS sequence"/>
</dbReference>
<evidence type="ECO:0000256" key="3">
    <source>
        <dbReference type="ARBA" id="ARBA00023277"/>
    </source>
</evidence>
<keyword evidence="5" id="KW-0472">Membrane</keyword>
<name>A0ABR4PJZ2_9HELO</name>
<keyword evidence="3" id="KW-0119">Carbohydrate metabolism</keyword>
<reference evidence="6 7" key="1">
    <citation type="submission" date="2024-06" db="EMBL/GenBank/DDBJ databases">
        <title>Complete genome of Phlyctema vagabunda strain 19-DSS-EL-015.</title>
        <authorList>
            <person name="Fiorenzani C."/>
        </authorList>
    </citation>
    <scope>NUCLEOTIDE SEQUENCE [LARGE SCALE GENOMIC DNA]</scope>
    <source>
        <strain evidence="6 7">19-DSS-EL-015</strain>
    </source>
</reference>
<keyword evidence="1" id="KW-0808">Transferase</keyword>
<keyword evidence="2" id="KW-0294">Fucose metabolism</keyword>
<evidence type="ECO:0000256" key="1">
    <source>
        <dbReference type="ARBA" id="ARBA00022679"/>
    </source>
</evidence>
<dbReference type="CDD" id="cd11296">
    <property type="entry name" value="O-FucT_like"/>
    <property type="match status" value="1"/>
</dbReference>
<keyword evidence="5" id="KW-1133">Transmembrane helix</keyword>
<dbReference type="InterPro" id="IPR019378">
    <property type="entry name" value="GDP-Fuc_O-FucTrfase"/>
</dbReference>